<accession>A0AAN9E1T7</accession>
<organism evidence="1 2">
    <name type="scientific">Crotalaria pallida</name>
    <name type="common">Smooth rattlebox</name>
    <name type="synonym">Crotalaria striata</name>
    <dbReference type="NCBI Taxonomy" id="3830"/>
    <lineage>
        <taxon>Eukaryota</taxon>
        <taxon>Viridiplantae</taxon>
        <taxon>Streptophyta</taxon>
        <taxon>Embryophyta</taxon>
        <taxon>Tracheophyta</taxon>
        <taxon>Spermatophyta</taxon>
        <taxon>Magnoliopsida</taxon>
        <taxon>eudicotyledons</taxon>
        <taxon>Gunneridae</taxon>
        <taxon>Pentapetalae</taxon>
        <taxon>rosids</taxon>
        <taxon>fabids</taxon>
        <taxon>Fabales</taxon>
        <taxon>Fabaceae</taxon>
        <taxon>Papilionoideae</taxon>
        <taxon>50 kb inversion clade</taxon>
        <taxon>genistoids sensu lato</taxon>
        <taxon>core genistoids</taxon>
        <taxon>Crotalarieae</taxon>
        <taxon>Crotalaria</taxon>
    </lineage>
</organism>
<comment type="caution">
    <text evidence="1">The sequence shown here is derived from an EMBL/GenBank/DDBJ whole genome shotgun (WGS) entry which is preliminary data.</text>
</comment>
<dbReference type="AlphaFoldDB" id="A0AAN9E1T7"/>
<reference evidence="1 2" key="1">
    <citation type="submission" date="2024-01" db="EMBL/GenBank/DDBJ databases">
        <title>The genomes of 5 underutilized Papilionoideae crops provide insights into root nodulation and disease resistanc.</title>
        <authorList>
            <person name="Yuan L."/>
        </authorList>
    </citation>
    <scope>NUCLEOTIDE SEQUENCE [LARGE SCALE GENOMIC DNA]</scope>
    <source>
        <strain evidence="1">ZHUSHIDOU_FW_LH</strain>
        <tissue evidence="1">Leaf</tissue>
    </source>
</reference>
<evidence type="ECO:0000313" key="1">
    <source>
        <dbReference type="EMBL" id="KAK7243413.1"/>
    </source>
</evidence>
<dbReference type="EMBL" id="JAYWIO010000008">
    <property type="protein sequence ID" value="KAK7243413.1"/>
    <property type="molecule type" value="Genomic_DNA"/>
</dbReference>
<gene>
    <name evidence="1" type="ORF">RIF29_38208</name>
</gene>
<keyword evidence="2" id="KW-1185">Reference proteome</keyword>
<proteinExistence type="predicted"/>
<dbReference type="Proteomes" id="UP001372338">
    <property type="component" value="Unassembled WGS sequence"/>
</dbReference>
<name>A0AAN9E1T7_CROPI</name>
<evidence type="ECO:0000313" key="2">
    <source>
        <dbReference type="Proteomes" id="UP001372338"/>
    </source>
</evidence>
<protein>
    <submittedName>
        <fullName evidence="1">Uncharacterized protein</fullName>
    </submittedName>
</protein>
<sequence length="183" mass="20788">MKALIVSFLNYLFHAANLNFLQTLMYESISELPVVEITIEEIKKSKFNSMIGLVDHERVDAALYDDYETEKAREVRYDSVVIGLHFTTRIRRHVNGQAMLQSIRPIDEKTAVQADADLICAPVFAMSNNTVHSIIFKLLYFRGNICIYDGIPVEKLVNSAFLFVHADSNQLVMTVAVENLCQV</sequence>